<dbReference type="Gene3D" id="3.30.70.1520">
    <property type="entry name" value="Heterotetrameric sarcosine oxidase"/>
    <property type="match status" value="1"/>
</dbReference>
<accession>A0A537KCT9</accession>
<dbReference type="AlphaFoldDB" id="A0A537KCT9"/>
<dbReference type="EMBL" id="VBAK01000021">
    <property type="protein sequence ID" value="TMI93590.1"/>
    <property type="molecule type" value="Genomic_DNA"/>
</dbReference>
<protein>
    <recommendedName>
        <fullName evidence="3">Sarcosine oxidase subunit gamma</fullName>
    </recommendedName>
</protein>
<evidence type="ECO:0000313" key="2">
    <source>
        <dbReference type="Proteomes" id="UP000318509"/>
    </source>
</evidence>
<dbReference type="InterPro" id="IPR027266">
    <property type="entry name" value="TrmE/GcvT-like"/>
</dbReference>
<proteinExistence type="predicted"/>
<evidence type="ECO:0000313" key="1">
    <source>
        <dbReference type="EMBL" id="TMI93590.1"/>
    </source>
</evidence>
<dbReference type="InterPro" id="IPR007375">
    <property type="entry name" value="SoxG"/>
</dbReference>
<reference evidence="1 2" key="1">
    <citation type="journal article" date="2019" name="Nat. Microbiol.">
        <title>Mediterranean grassland soil C-N compound turnover is dependent on rainfall and depth, and is mediated by genomically divergent microorganisms.</title>
        <authorList>
            <person name="Diamond S."/>
            <person name="Andeer P.F."/>
            <person name="Li Z."/>
            <person name="Crits-Christoph A."/>
            <person name="Burstein D."/>
            <person name="Anantharaman K."/>
            <person name="Lane K.R."/>
            <person name="Thomas B.C."/>
            <person name="Pan C."/>
            <person name="Northen T.R."/>
            <person name="Banfield J.F."/>
        </authorList>
    </citation>
    <scope>NUCLEOTIDE SEQUENCE [LARGE SCALE GENOMIC DNA]</scope>
    <source>
        <strain evidence="1">NP_3</strain>
    </source>
</reference>
<organism evidence="1 2">
    <name type="scientific">Candidatus Segetimicrobium genomatis</name>
    <dbReference type="NCBI Taxonomy" id="2569760"/>
    <lineage>
        <taxon>Bacteria</taxon>
        <taxon>Bacillati</taxon>
        <taxon>Candidatus Sysuimicrobiota</taxon>
        <taxon>Candidatus Sysuimicrobiia</taxon>
        <taxon>Candidatus Sysuimicrobiales</taxon>
        <taxon>Candidatus Segetimicrobiaceae</taxon>
        <taxon>Candidatus Segetimicrobium</taxon>
    </lineage>
</organism>
<dbReference type="Pfam" id="PF04268">
    <property type="entry name" value="SoxG"/>
    <property type="match status" value="1"/>
</dbReference>
<dbReference type="Proteomes" id="UP000318509">
    <property type="component" value="Unassembled WGS sequence"/>
</dbReference>
<sequence>MVEPSDWRAPIEAAELTVRMEEGMQAATLRYFEPGGAFAAAVREATGAALPQPLEAVQSADGQLTLAWRSPTETLALTPSAERLAQLEACLAGAADGCLVNLSGGLEVLRVTGEPLADLLCRLGGTASVPRPGEGRRSRLADVPVLALSVRPGEALLLVDRAYAEHLMGWIRETLLDFEGA</sequence>
<dbReference type="Gene3D" id="3.30.1360.120">
    <property type="entry name" value="Probable tRNA modification gtpase trme, domain 1"/>
    <property type="match status" value="1"/>
</dbReference>
<comment type="caution">
    <text evidence="1">The sequence shown here is derived from an EMBL/GenBank/DDBJ whole genome shotgun (WGS) entry which is preliminary data.</text>
</comment>
<gene>
    <name evidence="1" type="ORF">E6H00_01050</name>
</gene>
<name>A0A537KCT9_9BACT</name>
<evidence type="ECO:0008006" key="3">
    <source>
        <dbReference type="Google" id="ProtNLM"/>
    </source>
</evidence>